<proteinExistence type="inferred from homology"/>
<feature type="region of interest" description="Disordered" evidence="8">
    <location>
        <begin position="276"/>
        <end position="303"/>
    </location>
</feature>
<dbReference type="GO" id="GO:0006891">
    <property type="term" value="P:intra-Golgi vesicle-mediated transport"/>
    <property type="evidence" value="ECO:0007669"/>
    <property type="project" value="InterPro"/>
</dbReference>
<dbReference type="Proteomes" id="UP000623687">
    <property type="component" value="Unassembled WGS sequence"/>
</dbReference>
<dbReference type="Pfam" id="PF08700">
    <property type="entry name" value="VPS51_Exo84_N"/>
    <property type="match status" value="1"/>
</dbReference>
<feature type="compositionally biased region" description="Polar residues" evidence="8">
    <location>
        <begin position="276"/>
        <end position="286"/>
    </location>
</feature>
<dbReference type="GO" id="GO:0000139">
    <property type="term" value="C:Golgi membrane"/>
    <property type="evidence" value="ECO:0007669"/>
    <property type="project" value="UniProtKB-SubCell"/>
</dbReference>
<dbReference type="VEuPathDB" id="FungiDB:PC9H_003363"/>
<dbReference type="GeneID" id="59373181"/>
<dbReference type="OrthoDB" id="46189at2759"/>
<evidence type="ECO:0000256" key="8">
    <source>
        <dbReference type="SAM" id="MobiDB-lite"/>
    </source>
</evidence>
<dbReference type="InterPro" id="IPR033370">
    <property type="entry name" value="COG1"/>
</dbReference>
<feature type="transmembrane region" description="Helical" evidence="9">
    <location>
        <begin position="1101"/>
        <end position="1123"/>
    </location>
</feature>
<protein>
    <recommendedName>
        <fullName evidence="3">Conserved oligomeric Golgi complex subunit 1</fullName>
    </recommendedName>
</protein>
<dbReference type="PANTHER" id="PTHR31658:SF0">
    <property type="entry name" value="CONSERVED OLIGOMERIC GOLGI COMPLEX SUBUNIT 1"/>
    <property type="match status" value="1"/>
</dbReference>
<feature type="compositionally biased region" description="Polar residues" evidence="8">
    <location>
        <begin position="1"/>
        <end position="11"/>
    </location>
</feature>
<organism evidence="10 11">
    <name type="scientific">Pleurotus ostreatus</name>
    <name type="common">Oyster mushroom</name>
    <name type="synonym">White-rot fungus</name>
    <dbReference type="NCBI Taxonomy" id="5322"/>
    <lineage>
        <taxon>Eukaryota</taxon>
        <taxon>Fungi</taxon>
        <taxon>Dikarya</taxon>
        <taxon>Basidiomycota</taxon>
        <taxon>Agaricomycotina</taxon>
        <taxon>Agaricomycetes</taxon>
        <taxon>Agaricomycetidae</taxon>
        <taxon>Agaricales</taxon>
        <taxon>Pleurotineae</taxon>
        <taxon>Pleurotaceae</taxon>
        <taxon>Pleurotus</taxon>
    </lineage>
</organism>
<dbReference type="RefSeq" id="XP_036634429.1">
    <property type="nucleotide sequence ID" value="XM_036772956.1"/>
</dbReference>
<feature type="region of interest" description="Disordered" evidence="8">
    <location>
        <begin position="1"/>
        <end position="39"/>
    </location>
</feature>
<dbReference type="AlphaFoldDB" id="A0A8H7A5R3"/>
<keyword evidence="4" id="KW-0813">Transport</keyword>
<evidence type="ECO:0000313" key="11">
    <source>
        <dbReference type="Proteomes" id="UP000623687"/>
    </source>
</evidence>
<evidence type="ECO:0000256" key="6">
    <source>
        <dbReference type="ARBA" id="ARBA00023034"/>
    </source>
</evidence>
<keyword evidence="6" id="KW-0333">Golgi apparatus</keyword>
<feature type="transmembrane region" description="Helical" evidence="9">
    <location>
        <begin position="1056"/>
        <end position="1080"/>
    </location>
</feature>
<comment type="similarity">
    <text evidence="2">Belongs to the COG1 family.</text>
</comment>
<keyword evidence="9" id="KW-1133">Transmembrane helix</keyword>
<evidence type="ECO:0000256" key="5">
    <source>
        <dbReference type="ARBA" id="ARBA00022927"/>
    </source>
</evidence>
<comment type="caution">
    <text evidence="10">The sequence shown here is derived from an EMBL/GenBank/DDBJ whole genome shotgun (WGS) entry which is preliminary data.</text>
</comment>
<comment type="subcellular location">
    <subcellularLocation>
        <location evidence="1">Golgi apparatus membrane</location>
        <topology evidence="1">Peripheral membrane protein</topology>
    </subcellularLocation>
</comment>
<feature type="transmembrane region" description="Helical" evidence="9">
    <location>
        <begin position="1003"/>
        <end position="1029"/>
    </location>
</feature>
<sequence length="1209" mass="135216">MSSRPSYSNGHAQPEMMAKAGPGLSHTRTTSMAKLPTDGYNVDPDEMFTKYPVSEVKLMQQRLREDADAKQEELRLMVGCRRERYRDLLQASTSIISIARSSTRVKAALEEAKNVIQSQKPPPELKDASLPGNKADAHLQTLQLLSAHMKLLLDAPEHLWRLIEKKQHFTAAWLFLLSRVVYRALVNDDEQDEDAWQHQGIDVLEQFPLVQRQWEAVSQFRSQIIHRSTLFLREVTMPPEDACAALLTLHLLDSKPLVETFNIFLAQRSRALRTASTPASEVSSGNGHIPAMSRKRNTVPKPSAVREYKQTLQTVLSSITTTVKASRIIYFDGHDQPSLLTGVLRYIQADSSTSQLPSVSTNSELLLTTHSLLTSLPSSAHLLLLPENLRSYKPYVDLSSSSSTIPQAQVNQKLQGWFTDACNTFVNGAGQWMASLQEVKEVWNVRTLVHNWIQSSTGLEKQEYGQLTQIFDDICHQRVLSIWKTSFSDAQMAFKRSVSEAVATVNKNPSPEHLDDLDSTGFLFQAPPLPVLHSASTSLESFRKYKSRLQQQLEYRTALLDEVLSTLENCAKSLQRDLACIQSRDNVDANPSAQHLRAVHLSEANGFCEGVVSILQAASSDDNNARNGSAFIARISDWLSNTPSLPIDLGCQRGEANSFCDNLRTLSDQLADQWKQGTIIEVIRDYHSSSTSFESVAVWAPSCNLLDALLALQSLSHRLNGYRKKRDTDPLAEWFRSFVSKLLEDEDRIQRIEYIADLMCLQKIADSRSEWGDIQASLSLAIANIRTKYLDTAPSEQILDQGVSSYLLRAQNLLATFLQPPLAFIPYADGEKFGGLLPQGVPSTDKQFQPAFTIATPSTRFGLLLPSGVQEELLRYIQARMIASSPNLEHLAPYFFALHLAGGHIGLPILLLTFIFAKNVVRHPTLLNFCITWIIFSISYCIRLYSSIYHNVTTDSFDCKVQAIMVHGAPPMAAVAGLFVVIQVFTALYFPSPPSPLKPRWPATLWLLLTLILPYVAFCMFALPTAILIEQYPESLISLNALYCTTDKEPFRRFGVPMFCTVILVLVIGLELAIGVRYCLIRSRISRVFPLANRQTSASMCARVGIFNAYSIITLSAGIFFLSGTESPWPFMVQAALPLTAVIVFGTQRDLFITWCFWRKHKVQSFRELDNDIPTGRPMSLPDIESINISSTTITPSYTTVHGSQRSLT</sequence>
<evidence type="ECO:0000256" key="7">
    <source>
        <dbReference type="ARBA" id="ARBA00023136"/>
    </source>
</evidence>
<name>A0A8H7A5R3_PLEOS</name>
<feature type="transmembrane region" description="Helical" evidence="9">
    <location>
        <begin position="1135"/>
        <end position="1158"/>
    </location>
</feature>
<evidence type="ECO:0000256" key="4">
    <source>
        <dbReference type="ARBA" id="ARBA00022448"/>
    </source>
</evidence>
<accession>A0A8H7A5R3</accession>
<dbReference type="EMBL" id="JACETU010000002">
    <property type="protein sequence ID" value="KAF7436530.1"/>
    <property type="molecule type" value="Genomic_DNA"/>
</dbReference>
<evidence type="ECO:0000256" key="2">
    <source>
        <dbReference type="ARBA" id="ARBA00006653"/>
    </source>
</evidence>
<evidence type="ECO:0000256" key="3">
    <source>
        <dbReference type="ARBA" id="ARBA00020978"/>
    </source>
</evidence>
<evidence type="ECO:0000313" key="10">
    <source>
        <dbReference type="EMBL" id="KAF7436530.1"/>
    </source>
</evidence>
<feature type="transmembrane region" description="Helical" evidence="9">
    <location>
        <begin position="929"/>
        <end position="949"/>
    </location>
</feature>
<keyword evidence="7 9" id="KW-0472">Membrane</keyword>
<keyword evidence="9" id="KW-0812">Transmembrane</keyword>
<feature type="transmembrane region" description="Helical" evidence="9">
    <location>
        <begin position="894"/>
        <end position="917"/>
    </location>
</feature>
<gene>
    <name evidence="10" type="ORF">PC9H_003363</name>
</gene>
<feature type="transmembrane region" description="Helical" evidence="9">
    <location>
        <begin position="969"/>
        <end position="991"/>
    </location>
</feature>
<evidence type="ECO:0000256" key="9">
    <source>
        <dbReference type="SAM" id="Phobius"/>
    </source>
</evidence>
<keyword evidence="11" id="KW-1185">Reference proteome</keyword>
<dbReference type="PANTHER" id="PTHR31658">
    <property type="entry name" value="CONSERVED OLIGOMERIC GOLGI COMPLEX SUBUNIT 1"/>
    <property type="match status" value="1"/>
</dbReference>
<evidence type="ECO:0000256" key="1">
    <source>
        <dbReference type="ARBA" id="ARBA00004395"/>
    </source>
</evidence>
<keyword evidence="5" id="KW-0653">Protein transport</keyword>
<reference evidence="10" key="1">
    <citation type="submission" date="2019-07" db="EMBL/GenBank/DDBJ databases">
        <authorList>
            <person name="Palmer J.M."/>
        </authorList>
    </citation>
    <scope>NUCLEOTIDE SEQUENCE</scope>
    <source>
        <strain evidence="10">PC9</strain>
    </source>
</reference>
<dbReference type="GO" id="GO:0017119">
    <property type="term" value="C:Golgi transport complex"/>
    <property type="evidence" value="ECO:0007669"/>
    <property type="project" value="InterPro"/>
</dbReference>
<dbReference type="GO" id="GO:0015031">
    <property type="term" value="P:protein transport"/>
    <property type="evidence" value="ECO:0007669"/>
    <property type="project" value="UniProtKB-KW"/>
</dbReference>